<evidence type="ECO:0000259" key="3">
    <source>
        <dbReference type="PROSITE" id="PS50404"/>
    </source>
</evidence>
<evidence type="ECO:0000256" key="2">
    <source>
        <dbReference type="SAM" id="MobiDB-lite"/>
    </source>
</evidence>
<comment type="similarity">
    <text evidence="1">Belongs to the GST superfamily.</text>
</comment>
<dbReference type="SFLD" id="SFLDS00019">
    <property type="entry name" value="Glutathione_Transferase_(cytos"/>
    <property type="match status" value="1"/>
</dbReference>
<dbReference type="SUPFAM" id="SSF47616">
    <property type="entry name" value="GST C-terminal domain-like"/>
    <property type="match status" value="1"/>
</dbReference>
<feature type="domain" description="GST C-terminal" evidence="4">
    <location>
        <begin position="90"/>
        <end position="224"/>
    </location>
</feature>
<dbReference type="AlphaFoldDB" id="A0AAW0BBW0"/>
<dbReference type="Pfam" id="PF00043">
    <property type="entry name" value="GST_C"/>
    <property type="match status" value="1"/>
</dbReference>
<sequence>MPLIVHHLNVSQSERIPWLCEELSIPYTLKTYRRDPVLAPPEYKALHPSETSPIIQDGEGDALITIAESGACMEYIAHRYGKGALFLPPTHPDYAQFLYWWHWANGTFQPAMLLNAMVGRMGVPDDNPRIVMGRERMNMMLRALNERVKKNKWLAGEDFTVADIMLVFSLTTMRYFFQYSLKEYEGVVGYLERIGKREAYQRAMAKSDPGMEPALGADPPSKPFGAQLPSK</sequence>
<evidence type="ECO:0000313" key="6">
    <source>
        <dbReference type="Proteomes" id="UP001362999"/>
    </source>
</evidence>
<protein>
    <submittedName>
        <fullName evidence="5">Glutathione S-transferase</fullName>
    </submittedName>
</protein>
<dbReference type="SFLD" id="SFLDG00358">
    <property type="entry name" value="Main_(cytGST)"/>
    <property type="match status" value="1"/>
</dbReference>
<dbReference type="PANTHER" id="PTHR44051">
    <property type="entry name" value="GLUTATHIONE S-TRANSFERASE-RELATED"/>
    <property type="match status" value="1"/>
</dbReference>
<dbReference type="InterPro" id="IPR040079">
    <property type="entry name" value="Glutathione_S-Trfase"/>
</dbReference>
<dbReference type="CDD" id="cd03046">
    <property type="entry name" value="GST_N_GTT1_like"/>
    <property type="match status" value="1"/>
</dbReference>
<dbReference type="PANTHER" id="PTHR44051:SF9">
    <property type="entry name" value="GLUTATHIONE S-TRANSFERASE 1"/>
    <property type="match status" value="1"/>
</dbReference>
<evidence type="ECO:0000259" key="4">
    <source>
        <dbReference type="PROSITE" id="PS50405"/>
    </source>
</evidence>
<dbReference type="InterPro" id="IPR036249">
    <property type="entry name" value="Thioredoxin-like_sf"/>
</dbReference>
<dbReference type="InterPro" id="IPR010987">
    <property type="entry name" value="Glutathione-S-Trfase_C-like"/>
</dbReference>
<dbReference type="EMBL" id="JAWWNJ010000036">
    <property type="protein sequence ID" value="KAK7023150.1"/>
    <property type="molecule type" value="Genomic_DNA"/>
</dbReference>
<feature type="region of interest" description="Disordered" evidence="2">
    <location>
        <begin position="205"/>
        <end position="231"/>
    </location>
</feature>
<dbReference type="Pfam" id="PF13409">
    <property type="entry name" value="GST_N_2"/>
    <property type="match status" value="1"/>
</dbReference>
<dbReference type="PROSITE" id="PS50405">
    <property type="entry name" value="GST_CTER"/>
    <property type="match status" value="1"/>
</dbReference>
<comment type="caution">
    <text evidence="5">The sequence shown here is derived from an EMBL/GenBank/DDBJ whole genome shotgun (WGS) entry which is preliminary data.</text>
</comment>
<reference evidence="5 6" key="1">
    <citation type="journal article" date="2024" name="J Genomics">
        <title>Draft genome sequencing and assembly of Favolaschia claudopus CIRM-BRFM 2984 isolated from oak limbs.</title>
        <authorList>
            <person name="Navarro D."/>
            <person name="Drula E."/>
            <person name="Chaduli D."/>
            <person name="Cazenave R."/>
            <person name="Ahrendt S."/>
            <person name="Wang J."/>
            <person name="Lipzen A."/>
            <person name="Daum C."/>
            <person name="Barry K."/>
            <person name="Grigoriev I.V."/>
            <person name="Favel A."/>
            <person name="Rosso M.N."/>
            <person name="Martin F."/>
        </authorList>
    </citation>
    <scope>NUCLEOTIDE SEQUENCE [LARGE SCALE GENOMIC DNA]</scope>
    <source>
        <strain evidence="5 6">CIRM-BRFM 2984</strain>
    </source>
</reference>
<evidence type="ECO:0000313" key="5">
    <source>
        <dbReference type="EMBL" id="KAK7023150.1"/>
    </source>
</evidence>
<dbReference type="InterPro" id="IPR004045">
    <property type="entry name" value="Glutathione_S-Trfase_N"/>
</dbReference>
<keyword evidence="6" id="KW-1185">Reference proteome</keyword>
<name>A0AAW0BBW0_9AGAR</name>
<gene>
    <name evidence="5" type="ORF">R3P38DRAFT_1098154</name>
</gene>
<dbReference type="InterPro" id="IPR036282">
    <property type="entry name" value="Glutathione-S-Trfase_C_sf"/>
</dbReference>
<organism evidence="5 6">
    <name type="scientific">Favolaschia claudopus</name>
    <dbReference type="NCBI Taxonomy" id="2862362"/>
    <lineage>
        <taxon>Eukaryota</taxon>
        <taxon>Fungi</taxon>
        <taxon>Dikarya</taxon>
        <taxon>Basidiomycota</taxon>
        <taxon>Agaricomycotina</taxon>
        <taxon>Agaricomycetes</taxon>
        <taxon>Agaricomycetidae</taxon>
        <taxon>Agaricales</taxon>
        <taxon>Marasmiineae</taxon>
        <taxon>Mycenaceae</taxon>
        <taxon>Favolaschia</taxon>
    </lineage>
</organism>
<accession>A0AAW0BBW0</accession>
<proteinExistence type="inferred from homology"/>
<dbReference type="Proteomes" id="UP001362999">
    <property type="component" value="Unassembled WGS sequence"/>
</dbReference>
<feature type="domain" description="GST N-terminal" evidence="3">
    <location>
        <begin position="1"/>
        <end position="84"/>
    </location>
</feature>
<dbReference type="InterPro" id="IPR004046">
    <property type="entry name" value="GST_C"/>
</dbReference>
<dbReference type="SUPFAM" id="SSF52833">
    <property type="entry name" value="Thioredoxin-like"/>
    <property type="match status" value="1"/>
</dbReference>
<dbReference type="PROSITE" id="PS50404">
    <property type="entry name" value="GST_NTER"/>
    <property type="match status" value="1"/>
</dbReference>
<dbReference type="SFLD" id="SFLDG01150">
    <property type="entry name" value="Main.1:_Beta-like"/>
    <property type="match status" value="1"/>
</dbReference>
<dbReference type="Gene3D" id="1.20.1050.10">
    <property type="match status" value="1"/>
</dbReference>
<dbReference type="Gene3D" id="3.40.30.10">
    <property type="entry name" value="Glutaredoxin"/>
    <property type="match status" value="1"/>
</dbReference>
<evidence type="ECO:0000256" key="1">
    <source>
        <dbReference type="ARBA" id="ARBA00007409"/>
    </source>
</evidence>